<dbReference type="KEGG" id="dosa:Os12g0105850"/>
<protein>
    <submittedName>
        <fullName evidence="1">Os12g0105850 protein</fullName>
    </submittedName>
</protein>
<sequence>MIRSRVFQSRCSASLTAKPNLHIQQLPVTVCLFFRLIKIEHIQEIIIRRLTMQMLKEGTTWSILEHHHPGEWLLACAVTNQVHEVLMVHSGQHRDLK</sequence>
<evidence type="ECO:0000313" key="1">
    <source>
        <dbReference type="EMBL" id="BAH95477.1"/>
    </source>
</evidence>
<dbReference type="EMBL" id="AP008218">
    <property type="protein sequence ID" value="BAH95477.1"/>
    <property type="molecule type" value="Genomic_DNA"/>
</dbReference>
<reference evidence="2" key="2">
    <citation type="journal article" date="2008" name="Nucleic Acids Res.">
        <title>The rice annotation project database (RAP-DB): 2008 update.</title>
        <authorList>
            <consortium name="The rice annotation project (RAP)"/>
        </authorList>
    </citation>
    <scope>GENOME REANNOTATION</scope>
    <source>
        <strain evidence="2">cv. Nipponbare</strain>
    </source>
</reference>
<organism evidence="1 2">
    <name type="scientific">Oryza sativa subsp. japonica</name>
    <name type="common">Rice</name>
    <dbReference type="NCBI Taxonomy" id="39947"/>
    <lineage>
        <taxon>Eukaryota</taxon>
        <taxon>Viridiplantae</taxon>
        <taxon>Streptophyta</taxon>
        <taxon>Embryophyta</taxon>
        <taxon>Tracheophyta</taxon>
        <taxon>Spermatophyta</taxon>
        <taxon>Magnoliopsida</taxon>
        <taxon>Liliopsida</taxon>
        <taxon>Poales</taxon>
        <taxon>Poaceae</taxon>
        <taxon>BOP clade</taxon>
        <taxon>Oryzoideae</taxon>
        <taxon>Oryzeae</taxon>
        <taxon>Oryzinae</taxon>
        <taxon>Oryza</taxon>
        <taxon>Oryza sativa</taxon>
    </lineage>
</organism>
<name>A0A0P0Y5X6_ORYSJ</name>
<accession>A0A0P0Y5X6</accession>
<proteinExistence type="predicted"/>
<evidence type="ECO:0000313" key="2">
    <source>
        <dbReference type="Proteomes" id="UP000000763"/>
    </source>
</evidence>
<dbReference type="Gramene" id="Os12t0105850-01">
    <property type="protein sequence ID" value="Os12t0105850-01"/>
    <property type="gene ID" value="Os12g0105850"/>
</dbReference>
<dbReference type="Proteomes" id="UP000000763">
    <property type="component" value="Chromosome 12"/>
</dbReference>
<dbReference type="AlphaFoldDB" id="A0A0P0Y5X6"/>
<gene>
    <name evidence="1" type="ordered locus">Os12g0105850</name>
</gene>
<reference evidence="1 2" key="1">
    <citation type="journal article" date="2005" name="Nature">
        <title>The map-based sequence of the rice genome.</title>
        <authorList>
            <consortium name="International rice genome sequencing project (IRGSP)"/>
            <person name="Matsumoto T."/>
            <person name="Wu J."/>
            <person name="Kanamori H."/>
            <person name="Katayose Y."/>
            <person name="Fujisawa M."/>
            <person name="Namiki N."/>
            <person name="Mizuno H."/>
            <person name="Yamamoto K."/>
            <person name="Antonio B.A."/>
            <person name="Baba T."/>
            <person name="Sakata K."/>
            <person name="Nagamura Y."/>
            <person name="Aoki H."/>
            <person name="Arikawa K."/>
            <person name="Arita K."/>
            <person name="Bito T."/>
            <person name="Chiden Y."/>
            <person name="Fujitsuka N."/>
            <person name="Fukunaka R."/>
            <person name="Hamada M."/>
            <person name="Harada C."/>
            <person name="Hayashi A."/>
            <person name="Hijishita S."/>
            <person name="Honda M."/>
            <person name="Hosokawa S."/>
            <person name="Ichikawa Y."/>
            <person name="Idonuma A."/>
            <person name="Iijima M."/>
            <person name="Ikeda M."/>
            <person name="Ikeno M."/>
            <person name="Ito K."/>
            <person name="Ito S."/>
            <person name="Ito T."/>
            <person name="Ito Y."/>
            <person name="Ito Y."/>
            <person name="Iwabuchi A."/>
            <person name="Kamiya K."/>
            <person name="Karasawa W."/>
            <person name="Kurita K."/>
            <person name="Katagiri S."/>
            <person name="Kikuta A."/>
            <person name="Kobayashi H."/>
            <person name="Kobayashi N."/>
            <person name="Machita K."/>
            <person name="Maehara T."/>
            <person name="Masukawa M."/>
            <person name="Mizubayashi T."/>
            <person name="Mukai Y."/>
            <person name="Nagasaki H."/>
            <person name="Nagata Y."/>
            <person name="Naito S."/>
            <person name="Nakashima M."/>
            <person name="Nakama Y."/>
            <person name="Nakamichi Y."/>
            <person name="Nakamura M."/>
            <person name="Meguro A."/>
            <person name="Negishi M."/>
            <person name="Ohta I."/>
            <person name="Ohta T."/>
            <person name="Okamoto M."/>
            <person name="Ono N."/>
            <person name="Saji S."/>
            <person name="Sakaguchi M."/>
            <person name="Sakai K."/>
            <person name="Shibata M."/>
            <person name="Shimokawa T."/>
            <person name="Song J."/>
            <person name="Takazaki Y."/>
            <person name="Terasawa K."/>
            <person name="Tsugane M."/>
            <person name="Tsuji K."/>
            <person name="Ueda S."/>
            <person name="Waki K."/>
            <person name="Yamagata H."/>
            <person name="Yamamoto M."/>
            <person name="Yamamoto S."/>
            <person name="Yamane H."/>
            <person name="Yoshiki S."/>
            <person name="Yoshihara R."/>
            <person name="Yukawa K."/>
            <person name="Zhong H."/>
            <person name="Yano M."/>
            <person name="Yuan Q."/>
            <person name="Ouyang S."/>
            <person name="Liu J."/>
            <person name="Jones K.M."/>
            <person name="Gansberger K."/>
            <person name="Moffat K."/>
            <person name="Hill J."/>
            <person name="Bera J."/>
            <person name="Fadrosh D."/>
            <person name="Jin S."/>
            <person name="Johri S."/>
            <person name="Kim M."/>
            <person name="Overton L."/>
            <person name="Reardon M."/>
            <person name="Tsitrin T."/>
            <person name="Vuong H."/>
            <person name="Weaver B."/>
            <person name="Ciecko A."/>
            <person name="Tallon L."/>
            <person name="Jackson J."/>
            <person name="Pai G."/>
            <person name="Aken S.V."/>
            <person name="Utterback T."/>
            <person name="Reidmuller S."/>
            <person name="Feldblyum T."/>
            <person name="Hsiao J."/>
            <person name="Zismann V."/>
            <person name="Iobst S."/>
            <person name="de Vazeille A.R."/>
            <person name="Buell C.R."/>
            <person name="Ying K."/>
            <person name="Li Y."/>
            <person name="Lu T."/>
            <person name="Huang Y."/>
            <person name="Zhao Q."/>
            <person name="Feng Q."/>
            <person name="Zhang L."/>
            <person name="Zhu J."/>
            <person name="Weng Q."/>
            <person name="Mu J."/>
            <person name="Lu Y."/>
            <person name="Fan D."/>
            <person name="Liu Y."/>
            <person name="Guan J."/>
            <person name="Zhang Y."/>
            <person name="Yu S."/>
            <person name="Liu X."/>
            <person name="Zhang Y."/>
            <person name="Hong G."/>
            <person name="Han B."/>
            <person name="Choisne N."/>
            <person name="Demange N."/>
            <person name="Orjeda G."/>
            <person name="Samain S."/>
            <person name="Cattolico L."/>
            <person name="Pelletier E."/>
            <person name="Couloux A."/>
            <person name="Segurens B."/>
            <person name="Wincker P."/>
            <person name="D'Hont A."/>
            <person name="Scarpelli C."/>
            <person name="Weissenbach J."/>
            <person name="Salanoubat M."/>
            <person name="Quetier F."/>
            <person name="Yu Y."/>
            <person name="Kim H.R."/>
            <person name="Rambo T."/>
            <person name="Currie J."/>
            <person name="Collura K."/>
            <person name="Luo M."/>
            <person name="Yang T."/>
            <person name="Ammiraju J.S.S."/>
            <person name="Engler F."/>
            <person name="Soderlund C."/>
            <person name="Wing R.A."/>
            <person name="Palmer L.E."/>
            <person name="de la Bastide M."/>
            <person name="Spiegel L."/>
            <person name="Nascimento L."/>
            <person name="Zutavern T."/>
            <person name="O'Shaughnessy A."/>
            <person name="Dike S."/>
            <person name="Dedhia N."/>
            <person name="Preston R."/>
            <person name="Balija V."/>
            <person name="McCombie W.R."/>
            <person name="Chow T."/>
            <person name="Chen H."/>
            <person name="Chung M."/>
            <person name="Chen C."/>
            <person name="Shaw J."/>
            <person name="Wu H."/>
            <person name="Hsiao K."/>
            <person name="Chao Y."/>
            <person name="Chu M."/>
            <person name="Cheng C."/>
            <person name="Hour A."/>
            <person name="Lee P."/>
            <person name="Lin S."/>
            <person name="Lin Y."/>
            <person name="Liou J."/>
            <person name="Liu S."/>
            <person name="Hsing Y."/>
            <person name="Raghuvanshi S."/>
            <person name="Mohanty A."/>
            <person name="Bharti A.K."/>
            <person name="Gaur A."/>
            <person name="Gupta V."/>
            <person name="Kumar D."/>
            <person name="Ravi V."/>
            <person name="Vij S."/>
            <person name="Kapur A."/>
            <person name="Khurana P."/>
            <person name="Khurana P."/>
            <person name="Khurana J.P."/>
            <person name="Tyagi A.K."/>
            <person name="Gaikwad K."/>
            <person name="Singh A."/>
            <person name="Dalal V."/>
            <person name="Srivastava S."/>
            <person name="Dixit A."/>
            <person name="Pal A.K."/>
            <person name="Ghazi I.A."/>
            <person name="Yadav M."/>
            <person name="Pandit A."/>
            <person name="Bhargava A."/>
            <person name="Sureshbabu K."/>
            <person name="Batra K."/>
            <person name="Sharma T.R."/>
            <person name="Mohapatra T."/>
            <person name="Singh N.K."/>
            <person name="Messing J."/>
            <person name="Nelson A.B."/>
            <person name="Fuks G."/>
            <person name="Kavchok S."/>
            <person name="Keizer G."/>
            <person name="Linton E."/>
            <person name="Llaca V."/>
            <person name="Song R."/>
            <person name="Tanyolac B."/>
            <person name="Young S."/>
            <person name="Ho-Il K."/>
            <person name="Hahn J.H."/>
            <person name="Sangsakoo G."/>
            <person name="Vanavichit A."/>
            <person name="de Mattos Luiz.A.T."/>
            <person name="Zimmer P.D."/>
            <person name="Malone G."/>
            <person name="Dellagostin O."/>
            <person name="de Oliveira A.C."/>
            <person name="Bevan M."/>
            <person name="Bancroft I."/>
            <person name="Minx P."/>
            <person name="Cordum H."/>
            <person name="Wilson R."/>
            <person name="Cheng Z."/>
            <person name="Jin W."/>
            <person name="Jiang J."/>
            <person name="Leong S.A."/>
            <person name="Iwama H."/>
            <person name="Gojobori T."/>
            <person name="Itoh T."/>
            <person name="Niimura Y."/>
            <person name="Fujii Y."/>
            <person name="Habara T."/>
            <person name="Sakai H."/>
            <person name="Sato Y."/>
            <person name="Wilson G."/>
            <person name="Kumar K."/>
            <person name="McCouch S."/>
            <person name="Juretic N."/>
            <person name="Hoen D."/>
            <person name="Wright S."/>
            <person name="Bruskiewich R."/>
            <person name="Bureau T."/>
            <person name="Miyao A."/>
            <person name="Hirochika H."/>
            <person name="Nishikawa T."/>
            <person name="Kadowaki K."/>
            <person name="Sugiura M."/>
            <person name="Burr B."/>
            <person name="Sasaki T."/>
        </authorList>
    </citation>
    <scope>NUCLEOTIDE SEQUENCE [LARGE SCALE GENOMIC DNA]</scope>
    <source>
        <strain evidence="2">cv. Nipponbare</strain>
    </source>
</reference>